<sequence>MIKKSHIAILVLGIILLITFALNTVGIFTPSWVVSNQLINGKSKTFGLVPYRSDIKIPSVSEIKTSFPWFGVSCVLMYLTFALFIFMIAVYGLISFVTIKEGLSPKLRILIDPFSACSLIVFLFTLISILQISTNLAAIENSLKVVYNKEGNKEVLKLDLGYSAYLSLSSSILLIITVTAFHCASYKVTLWS</sequence>
<evidence type="ECO:0000256" key="1">
    <source>
        <dbReference type="SAM" id="Phobius"/>
    </source>
</evidence>
<name>A0AAE9EJF0_CAEBR</name>
<gene>
    <name evidence="2" type="ORF">L5515_004012</name>
</gene>
<keyword evidence="1" id="KW-0472">Membrane</keyword>
<feature type="transmembrane region" description="Helical" evidence="1">
    <location>
        <begin position="109"/>
        <end position="132"/>
    </location>
</feature>
<feature type="transmembrane region" description="Helical" evidence="1">
    <location>
        <begin position="75"/>
        <end position="97"/>
    </location>
</feature>
<accession>A0AAE9EJF0</accession>
<evidence type="ECO:0000313" key="2">
    <source>
        <dbReference type="EMBL" id="UMM23162.1"/>
    </source>
</evidence>
<keyword evidence="1" id="KW-0812">Transmembrane</keyword>
<dbReference type="PANTHER" id="PTHR34151:SF1">
    <property type="entry name" value="CASP-LIKE PROTEIN-RELATED"/>
    <property type="match status" value="1"/>
</dbReference>
<dbReference type="Pfam" id="PF06653">
    <property type="entry name" value="Claudin_3"/>
    <property type="match status" value="1"/>
</dbReference>
<evidence type="ECO:0000313" key="3">
    <source>
        <dbReference type="Proteomes" id="UP000829354"/>
    </source>
</evidence>
<feature type="transmembrane region" description="Helical" evidence="1">
    <location>
        <begin position="162"/>
        <end position="184"/>
    </location>
</feature>
<keyword evidence="1" id="KW-1133">Transmembrane helix</keyword>
<feature type="transmembrane region" description="Helical" evidence="1">
    <location>
        <begin position="7"/>
        <end position="28"/>
    </location>
</feature>
<dbReference type="EMBL" id="CP092622">
    <property type="protein sequence ID" value="UMM23162.1"/>
    <property type="molecule type" value="Genomic_DNA"/>
</dbReference>
<proteinExistence type="predicted"/>
<protein>
    <submittedName>
        <fullName evidence="2">Uncharacterized protein</fullName>
    </submittedName>
</protein>
<dbReference type="InterPro" id="IPR009545">
    <property type="entry name" value="Claudin-like"/>
</dbReference>
<reference evidence="2 3" key="1">
    <citation type="submission" date="2022-04" db="EMBL/GenBank/DDBJ databases">
        <title>Chromosome-level reference genomes for two strains of Caenorhabditis briggsae: an improved platform for comparative genomics.</title>
        <authorList>
            <person name="Stevens L."/>
            <person name="Andersen E."/>
        </authorList>
    </citation>
    <scope>NUCLEOTIDE SEQUENCE [LARGE SCALE GENOMIC DNA]</scope>
    <source>
        <strain evidence="2">VX34</strain>
        <tissue evidence="2">Whole-organism</tissue>
    </source>
</reference>
<keyword evidence="3" id="KW-1185">Reference proteome</keyword>
<dbReference type="PANTHER" id="PTHR34151">
    <property type="entry name" value="PROTEIN CBG24195"/>
    <property type="match status" value="1"/>
</dbReference>
<organism evidence="2 3">
    <name type="scientific">Caenorhabditis briggsae</name>
    <dbReference type="NCBI Taxonomy" id="6238"/>
    <lineage>
        <taxon>Eukaryota</taxon>
        <taxon>Metazoa</taxon>
        <taxon>Ecdysozoa</taxon>
        <taxon>Nematoda</taxon>
        <taxon>Chromadorea</taxon>
        <taxon>Rhabditida</taxon>
        <taxon>Rhabditina</taxon>
        <taxon>Rhabditomorpha</taxon>
        <taxon>Rhabditoidea</taxon>
        <taxon>Rhabditidae</taxon>
        <taxon>Peloderinae</taxon>
        <taxon>Caenorhabditis</taxon>
    </lineage>
</organism>
<dbReference type="Proteomes" id="UP000829354">
    <property type="component" value="Chromosome III"/>
</dbReference>
<dbReference type="AlphaFoldDB" id="A0AAE9EJF0"/>